<organism evidence="1 2">
    <name type="scientific">Dryococelus australis</name>
    <dbReference type="NCBI Taxonomy" id="614101"/>
    <lineage>
        <taxon>Eukaryota</taxon>
        <taxon>Metazoa</taxon>
        <taxon>Ecdysozoa</taxon>
        <taxon>Arthropoda</taxon>
        <taxon>Hexapoda</taxon>
        <taxon>Insecta</taxon>
        <taxon>Pterygota</taxon>
        <taxon>Neoptera</taxon>
        <taxon>Polyneoptera</taxon>
        <taxon>Phasmatodea</taxon>
        <taxon>Verophasmatodea</taxon>
        <taxon>Anareolatae</taxon>
        <taxon>Phasmatidae</taxon>
        <taxon>Eurycanthinae</taxon>
        <taxon>Dryococelus</taxon>
    </lineage>
</organism>
<protein>
    <recommendedName>
        <fullName evidence="3">DDE-1 domain-containing protein</fullName>
    </recommendedName>
</protein>
<evidence type="ECO:0008006" key="3">
    <source>
        <dbReference type="Google" id="ProtNLM"/>
    </source>
</evidence>
<dbReference type="Proteomes" id="UP001159363">
    <property type="component" value="Chromosome 2"/>
</dbReference>
<gene>
    <name evidence="1" type="ORF">PR048_004161</name>
</gene>
<reference evidence="1 2" key="1">
    <citation type="submission" date="2023-02" db="EMBL/GenBank/DDBJ databases">
        <title>LHISI_Scaffold_Assembly.</title>
        <authorList>
            <person name="Stuart O.P."/>
            <person name="Cleave R."/>
            <person name="Magrath M.J.L."/>
            <person name="Mikheyev A.S."/>
        </authorList>
    </citation>
    <scope>NUCLEOTIDE SEQUENCE [LARGE SCALE GENOMIC DNA]</scope>
    <source>
        <strain evidence="1">Daus_M_001</strain>
        <tissue evidence="1">Leg muscle</tissue>
    </source>
</reference>
<name>A0ABQ9I4Q5_9NEOP</name>
<sequence>MCLLPPHCTHKMQPLDKTFMGPLKMYYIEEIRSVFATMTTLLLNMVDKTLFKPNDNRIREMKCNRTKEMHYNRTREMKCNRTREMQWSKWLNKQDL</sequence>
<evidence type="ECO:0000313" key="1">
    <source>
        <dbReference type="EMBL" id="KAJ8891633.1"/>
    </source>
</evidence>
<dbReference type="EMBL" id="JARBHB010000002">
    <property type="protein sequence ID" value="KAJ8891633.1"/>
    <property type="molecule type" value="Genomic_DNA"/>
</dbReference>
<proteinExistence type="predicted"/>
<comment type="caution">
    <text evidence="1">The sequence shown here is derived from an EMBL/GenBank/DDBJ whole genome shotgun (WGS) entry which is preliminary data.</text>
</comment>
<keyword evidence="2" id="KW-1185">Reference proteome</keyword>
<accession>A0ABQ9I4Q5</accession>
<evidence type="ECO:0000313" key="2">
    <source>
        <dbReference type="Proteomes" id="UP001159363"/>
    </source>
</evidence>